<dbReference type="InterPro" id="IPR000944">
    <property type="entry name" value="Tscrpt_reg_Rrf2"/>
</dbReference>
<dbReference type="Gene3D" id="1.10.10.10">
    <property type="entry name" value="Winged helix-like DNA-binding domain superfamily/Winged helix DNA-binding domain"/>
    <property type="match status" value="1"/>
</dbReference>
<dbReference type="EMBL" id="VUOA01000030">
    <property type="protein sequence ID" value="KAA2235954.1"/>
    <property type="molecule type" value="Genomic_DNA"/>
</dbReference>
<reference evidence="1 2" key="2">
    <citation type="submission" date="2019-09" db="EMBL/GenBank/DDBJ databases">
        <authorList>
            <person name="Jin C."/>
        </authorList>
    </citation>
    <scope>NUCLEOTIDE SEQUENCE [LARGE SCALE GENOMIC DNA]</scope>
    <source>
        <strain evidence="1 2">BN140002</strain>
    </source>
</reference>
<keyword evidence="2" id="KW-1185">Reference proteome</keyword>
<dbReference type="RefSeq" id="WP_149819697.1">
    <property type="nucleotide sequence ID" value="NZ_VUOA01000030.1"/>
</dbReference>
<proteinExistence type="predicted"/>
<name>A0A5B2VAD6_9HYPH</name>
<dbReference type="Pfam" id="PF02082">
    <property type="entry name" value="Rrf2"/>
    <property type="match status" value="1"/>
</dbReference>
<evidence type="ECO:0000313" key="2">
    <source>
        <dbReference type="Proteomes" id="UP000323142"/>
    </source>
</evidence>
<comment type="caution">
    <text evidence="1">The sequence shown here is derived from an EMBL/GenBank/DDBJ whole genome shotgun (WGS) entry which is preliminary data.</text>
</comment>
<dbReference type="InterPro" id="IPR036390">
    <property type="entry name" value="WH_DNA-bd_sf"/>
</dbReference>
<dbReference type="InterPro" id="IPR036388">
    <property type="entry name" value="WH-like_DNA-bd_sf"/>
</dbReference>
<dbReference type="Proteomes" id="UP000323142">
    <property type="component" value="Unassembled WGS sequence"/>
</dbReference>
<dbReference type="AlphaFoldDB" id="A0A5B2VAD6"/>
<accession>A0A5B2VAD6</accession>
<dbReference type="SUPFAM" id="SSF46785">
    <property type="entry name" value="Winged helix' DNA-binding domain"/>
    <property type="match status" value="1"/>
</dbReference>
<dbReference type="PANTHER" id="PTHR33221:SF15">
    <property type="entry name" value="HTH-TYPE TRANSCRIPTIONAL REGULATOR YWGB-RELATED"/>
    <property type="match status" value="1"/>
</dbReference>
<dbReference type="OrthoDB" id="9800519at2"/>
<dbReference type="PANTHER" id="PTHR33221">
    <property type="entry name" value="WINGED HELIX-TURN-HELIX TRANSCRIPTIONAL REGULATOR, RRF2 FAMILY"/>
    <property type="match status" value="1"/>
</dbReference>
<reference evidence="1 2" key="1">
    <citation type="submission" date="2019-09" db="EMBL/GenBank/DDBJ databases">
        <title>Salinarimonas rosea gen. nov., sp. nov., a new member of the a-2 subgroup of the Proteobacteria.</title>
        <authorList>
            <person name="Liu J."/>
        </authorList>
    </citation>
    <scope>NUCLEOTIDE SEQUENCE [LARGE SCALE GENOMIC DNA]</scope>
    <source>
        <strain evidence="1 2">BN140002</strain>
    </source>
</reference>
<protein>
    <submittedName>
        <fullName evidence="1">Rrf2 family transcriptional regulator</fullName>
    </submittedName>
</protein>
<sequence length="150" mass="16152">MILLSRRSLLSIAAVVDIALHARPLPVAAKILAERHNLPPRHLETVLQALVRHGILKGVRGPRGGYELARERRRVTAGDVVRAAMTVTGEDGLPPMPDSRLVDDVVGPAVKTASEAFLAQLDAITIDDLCRKAERNAALGGDDRTLDFAI</sequence>
<gene>
    <name evidence="1" type="ORF">F0L46_16955</name>
</gene>
<dbReference type="PROSITE" id="PS51197">
    <property type="entry name" value="HTH_RRF2_2"/>
    <property type="match status" value="1"/>
</dbReference>
<dbReference type="GO" id="GO:0003700">
    <property type="term" value="F:DNA-binding transcription factor activity"/>
    <property type="evidence" value="ECO:0007669"/>
    <property type="project" value="TreeGrafter"/>
</dbReference>
<dbReference type="GO" id="GO:0005829">
    <property type="term" value="C:cytosol"/>
    <property type="evidence" value="ECO:0007669"/>
    <property type="project" value="TreeGrafter"/>
</dbReference>
<evidence type="ECO:0000313" key="1">
    <source>
        <dbReference type="EMBL" id="KAA2235954.1"/>
    </source>
</evidence>
<organism evidence="1 2">
    <name type="scientific">Salinarimonas soli</name>
    <dbReference type="NCBI Taxonomy" id="1638099"/>
    <lineage>
        <taxon>Bacteria</taxon>
        <taxon>Pseudomonadati</taxon>
        <taxon>Pseudomonadota</taxon>
        <taxon>Alphaproteobacteria</taxon>
        <taxon>Hyphomicrobiales</taxon>
        <taxon>Salinarimonadaceae</taxon>
        <taxon>Salinarimonas</taxon>
    </lineage>
</organism>